<sequence length="286" mass="30894">MSDLLVDGAWLASRLGSDDLVVLDCSVTNVIHEGGGFELRSGREVWEQGHIPGSQHVDLLADLSDRNSPIPLMAPPVDQLRAALVAAGVADGRQVVLYDNNLNLWSTRVWFMLRAVSVDAVVLDGGWQSWTAQDRPVETGAGAPVVPGTLTLTPRPTLFVGKDDVRASLDDSSTCLIDALQAEVFRGERQDYARPGHIPGARNVPYPDLVDHETHRFLPLEELWAKFAHAQADSAERVITYCGGGVAASAAAFVLQRLGVENVSVYDGSMMEWSSDPELPLVTGES</sequence>
<name>A0ABN1G8P9_9ACTN</name>
<comment type="caution">
    <text evidence="4">The sequence shown here is derived from an EMBL/GenBank/DDBJ whole genome shotgun (WGS) entry which is preliminary data.</text>
</comment>
<dbReference type="InterPro" id="IPR045078">
    <property type="entry name" value="TST/MPST-like"/>
</dbReference>
<reference evidence="4 5" key="1">
    <citation type="journal article" date="2019" name="Int. J. Syst. Evol. Microbiol.">
        <title>The Global Catalogue of Microorganisms (GCM) 10K type strain sequencing project: providing services to taxonomists for standard genome sequencing and annotation.</title>
        <authorList>
            <consortium name="The Broad Institute Genomics Platform"/>
            <consortium name="The Broad Institute Genome Sequencing Center for Infectious Disease"/>
            <person name="Wu L."/>
            <person name="Ma J."/>
        </authorList>
    </citation>
    <scope>NUCLEOTIDE SEQUENCE [LARGE SCALE GENOMIC DNA]</scope>
    <source>
        <strain evidence="4 5">JCM 10671</strain>
    </source>
</reference>
<evidence type="ECO:0000256" key="2">
    <source>
        <dbReference type="ARBA" id="ARBA00022737"/>
    </source>
</evidence>
<dbReference type="PANTHER" id="PTHR11364">
    <property type="entry name" value="THIOSULFATE SULFERTANSFERASE"/>
    <property type="match status" value="1"/>
</dbReference>
<evidence type="ECO:0000313" key="5">
    <source>
        <dbReference type="Proteomes" id="UP001500957"/>
    </source>
</evidence>
<proteinExistence type="predicted"/>
<dbReference type="SUPFAM" id="SSF52821">
    <property type="entry name" value="Rhodanese/Cell cycle control phosphatase"/>
    <property type="match status" value="2"/>
</dbReference>
<dbReference type="Gene3D" id="3.40.250.10">
    <property type="entry name" value="Rhodanese-like domain"/>
    <property type="match status" value="2"/>
</dbReference>
<dbReference type="Pfam" id="PF00581">
    <property type="entry name" value="Rhodanese"/>
    <property type="match status" value="2"/>
</dbReference>
<dbReference type="SMART" id="SM00450">
    <property type="entry name" value="RHOD"/>
    <property type="match status" value="2"/>
</dbReference>
<feature type="domain" description="Rhodanese" evidence="3">
    <location>
        <begin position="170"/>
        <end position="282"/>
    </location>
</feature>
<keyword evidence="2" id="KW-0677">Repeat</keyword>
<gene>
    <name evidence="4" type="ORF">GCM10009547_05160</name>
</gene>
<evidence type="ECO:0000313" key="4">
    <source>
        <dbReference type="EMBL" id="GAA0606159.1"/>
    </source>
</evidence>
<keyword evidence="5" id="KW-1185">Reference proteome</keyword>
<dbReference type="Proteomes" id="UP001500957">
    <property type="component" value="Unassembled WGS sequence"/>
</dbReference>
<dbReference type="PROSITE" id="PS50206">
    <property type="entry name" value="RHODANESE_3"/>
    <property type="match status" value="2"/>
</dbReference>
<accession>A0ABN1G8P9</accession>
<dbReference type="EMBL" id="BAAAHE010000005">
    <property type="protein sequence ID" value="GAA0606159.1"/>
    <property type="molecule type" value="Genomic_DNA"/>
</dbReference>
<evidence type="ECO:0000256" key="1">
    <source>
        <dbReference type="ARBA" id="ARBA00022679"/>
    </source>
</evidence>
<keyword evidence="1" id="KW-0808">Transferase</keyword>
<organism evidence="4 5">
    <name type="scientific">Sporichthya brevicatena</name>
    <dbReference type="NCBI Taxonomy" id="171442"/>
    <lineage>
        <taxon>Bacteria</taxon>
        <taxon>Bacillati</taxon>
        <taxon>Actinomycetota</taxon>
        <taxon>Actinomycetes</taxon>
        <taxon>Sporichthyales</taxon>
        <taxon>Sporichthyaceae</taxon>
        <taxon>Sporichthya</taxon>
    </lineage>
</organism>
<dbReference type="CDD" id="cd01449">
    <property type="entry name" value="TST_Repeat_2"/>
    <property type="match status" value="1"/>
</dbReference>
<dbReference type="InterPro" id="IPR001763">
    <property type="entry name" value="Rhodanese-like_dom"/>
</dbReference>
<evidence type="ECO:0000259" key="3">
    <source>
        <dbReference type="PROSITE" id="PS50206"/>
    </source>
</evidence>
<dbReference type="CDD" id="cd01448">
    <property type="entry name" value="TST_Repeat_1"/>
    <property type="match status" value="1"/>
</dbReference>
<protein>
    <submittedName>
        <fullName evidence="4">Sulfurtransferase</fullName>
    </submittedName>
</protein>
<dbReference type="PANTHER" id="PTHR11364:SF27">
    <property type="entry name" value="SULFURTRANSFERASE"/>
    <property type="match status" value="1"/>
</dbReference>
<dbReference type="RefSeq" id="WP_344601268.1">
    <property type="nucleotide sequence ID" value="NZ_BAAAHE010000005.1"/>
</dbReference>
<dbReference type="InterPro" id="IPR036873">
    <property type="entry name" value="Rhodanese-like_dom_sf"/>
</dbReference>
<feature type="domain" description="Rhodanese" evidence="3">
    <location>
        <begin position="16"/>
        <end position="139"/>
    </location>
</feature>